<protein>
    <submittedName>
        <fullName evidence="2">Aldo/keto reductase</fullName>
    </submittedName>
</protein>
<dbReference type="InterPro" id="IPR036812">
    <property type="entry name" value="NAD(P)_OxRdtase_dom_sf"/>
</dbReference>
<dbReference type="InterPro" id="IPR023210">
    <property type="entry name" value="NADP_OxRdtase_dom"/>
</dbReference>
<sequence>MEVSVLGFGASSLGSVFREVSVEDCVSTVHAALAGGINFIDVSPSYGQSLAEVRLGRALEGVPRGDYYLATKIGSYSEARGDYDFSRASTERSVEHSMIRLGVDHIDLIQCHDIEFADHDQIVNETLPTLLDLKEQGLVRHIGITGLPLGIFRSILDRVPDGLVETILSFCHYELNDTSLGDLLPYFKERGVGVINASPTGMGLLTRRGAPSWHPSTPEIQAGCRKAVEHCDSKGVDIVKLAVQFCCINPDIASTLVGTASPKNIRDNIAYAEEPIDEPLLAEVMEILEPIRNFTFTRGLPQHRDPAEVLRPLLAARA</sequence>
<reference evidence="2" key="1">
    <citation type="submission" date="2021-04" db="EMBL/GenBank/DDBJ databases">
        <title>Luteolibacter sp. 32A isolated from the skin of an Anderson's salamander (Ambystoma andersonii).</title>
        <authorList>
            <person name="Spergser J."/>
            <person name="Busse H.-J."/>
        </authorList>
    </citation>
    <scope>NUCLEOTIDE SEQUENCE</scope>
    <source>
        <strain evidence="2">32A</strain>
    </source>
</reference>
<proteinExistence type="predicted"/>
<evidence type="ECO:0000313" key="3">
    <source>
        <dbReference type="Proteomes" id="UP000676169"/>
    </source>
</evidence>
<dbReference type="EMBL" id="CP073100">
    <property type="protein sequence ID" value="QUE51764.1"/>
    <property type="molecule type" value="Genomic_DNA"/>
</dbReference>
<dbReference type="PANTHER" id="PTHR42686:SF1">
    <property type="entry name" value="GH17980P-RELATED"/>
    <property type="match status" value="1"/>
</dbReference>
<dbReference type="GO" id="GO:0005829">
    <property type="term" value="C:cytosol"/>
    <property type="evidence" value="ECO:0007669"/>
    <property type="project" value="TreeGrafter"/>
</dbReference>
<dbReference type="SUPFAM" id="SSF51430">
    <property type="entry name" value="NAD(P)-linked oxidoreductase"/>
    <property type="match status" value="1"/>
</dbReference>
<gene>
    <name evidence="2" type="ORF">KBB96_02475</name>
</gene>
<evidence type="ECO:0000313" key="2">
    <source>
        <dbReference type="EMBL" id="QUE51764.1"/>
    </source>
</evidence>
<dbReference type="InterPro" id="IPR020471">
    <property type="entry name" value="AKR"/>
</dbReference>
<dbReference type="CDD" id="cd19163">
    <property type="entry name" value="AKR_galDH"/>
    <property type="match status" value="1"/>
</dbReference>
<dbReference type="Gene3D" id="3.20.20.100">
    <property type="entry name" value="NADP-dependent oxidoreductase domain"/>
    <property type="match status" value="1"/>
</dbReference>
<dbReference type="KEGG" id="lamb:KBB96_02475"/>
<dbReference type="GO" id="GO:0010349">
    <property type="term" value="F:L-galactose dehydrogenase activity"/>
    <property type="evidence" value="ECO:0007669"/>
    <property type="project" value="InterPro"/>
</dbReference>
<organism evidence="2 3">
    <name type="scientific">Luteolibacter ambystomatis</name>
    <dbReference type="NCBI Taxonomy" id="2824561"/>
    <lineage>
        <taxon>Bacteria</taxon>
        <taxon>Pseudomonadati</taxon>
        <taxon>Verrucomicrobiota</taxon>
        <taxon>Verrucomicrobiia</taxon>
        <taxon>Verrucomicrobiales</taxon>
        <taxon>Verrucomicrobiaceae</taxon>
        <taxon>Luteolibacter</taxon>
    </lineage>
</organism>
<dbReference type="InterPro" id="IPR044479">
    <property type="entry name" value="LGALDH-like"/>
</dbReference>
<dbReference type="RefSeq" id="WP_211631911.1">
    <property type="nucleotide sequence ID" value="NZ_CP073100.1"/>
</dbReference>
<feature type="domain" description="NADP-dependent oxidoreductase" evidence="1">
    <location>
        <begin position="6"/>
        <end position="288"/>
    </location>
</feature>
<dbReference type="Pfam" id="PF00248">
    <property type="entry name" value="Aldo_ket_red"/>
    <property type="match status" value="1"/>
</dbReference>
<dbReference type="Proteomes" id="UP000676169">
    <property type="component" value="Chromosome"/>
</dbReference>
<dbReference type="PANTHER" id="PTHR42686">
    <property type="entry name" value="GH17980P-RELATED"/>
    <property type="match status" value="1"/>
</dbReference>
<keyword evidence="3" id="KW-1185">Reference proteome</keyword>
<evidence type="ECO:0000259" key="1">
    <source>
        <dbReference type="Pfam" id="PF00248"/>
    </source>
</evidence>
<dbReference type="AlphaFoldDB" id="A0A975J0I4"/>
<name>A0A975J0I4_9BACT</name>
<accession>A0A975J0I4</accession>